<keyword evidence="4 7" id="KW-0812">Transmembrane</keyword>
<dbReference type="PROSITE" id="PS50928">
    <property type="entry name" value="ABC_TM1"/>
    <property type="match status" value="1"/>
</dbReference>
<evidence type="ECO:0000256" key="7">
    <source>
        <dbReference type="RuleBase" id="RU363032"/>
    </source>
</evidence>
<evidence type="ECO:0000313" key="10">
    <source>
        <dbReference type="Proteomes" id="UP000198546"/>
    </source>
</evidence>
<proteinExistence type="inferred from homology"/>
<dbReference type="Pfam" id="PF00528">
    <property type="entry name" value="BPD_transp_1"/>
    <property type="match status" value="1"/>
</dbReference>
<dbReference type="PANTHER" id="PTHR43744">
    <property type="entry name" value="ABC TRANSPORTER PERMEASE PROTEIN MG189-RELATED-RELATED"/>
    <property type="match status" value="1"/>
</dbReference>
<evidence type="ECO:0000259" key="8">
    <source>
        <dbReference type="PROSITE" id="PS50928"/>
    </source>
</evidence>
<sequence>MKIRETAGDRTFHTLNIAVLSVFTILVLYPLVFVVSASFSSAQAIANQEVYLWPVGFNAEAYATVLASPGLITGFLNSIFYTVFGALIGTVLTVLAGYAVSRDDLPFRKSLTFFFLIPTLVSAGIVPTYIVVRQMGLLDTRWAILLPGAMSVFNVIITRTFYKMSVPHEMLEAAKVDGASDFNFFFRVALPLSKPIIAVNLLFYGLAQWNGWFSAFLYTNSPDLAPIQLVLRELLAQSQVNPAMIGGGDVSEILRRRELFDKLKYAMIVIAMIPPLIAYPFVQKHFVKGALIGSIK</sequence>
<name>A0A1G6XZY4_9ACTN</name>
<dbReference type="STRING" id="675864.SAMN04489747_1847"/>
<comment type="subcellular location">
    <subcellularLocation>
        <location evidence="1 7">Cell membrane</location>
        <topology evidence="1 7">Multi-pass membrane protein</topology>
    </subcellularLocation>
</comment>
<dbReference type="Proteomes" id="UP000198546">
    <property type="component" value="Chromosome i"/>
</dbReference>
<protein>
    <submittedName>
        <fullName evidence="9">Multiple sugar transport system permease protein</fullName>
    </submittedName>
</protein>
<feature type="transmembrane region" description="Helical" evidence="7">
    <location>
        <begin position="142"/>
        <end position="162"/>
    </location>
</feature>
<keyword evidence="3" id="KW-1003">Cell membrane</keyword>
<organism evidence="9 10">
    <name type="scientific">Auraticoccus monumenti</name>
    <dbReference type="NCBI Taxonomy" id="675864"/>
    <lineage>
        <taxon>Bacteria</taxon>
        <taxon>Bacillati</taxon>
        <taxon>Actinomycetota</taxon>
        <taxon>Actinomycetes</taxon>
        <taxon>Propionibacteriales</taxon>
        <taxon>Propionibacteriaceae</taxon>
        <taxon>Auraticoccus</taxon>
    </lineage>
</organism>
<dbReference type="EMBL" id="LT629688">
    <property type="protein sequence ID" value="SDD83253.1"/>
    <property type="molecule type" value="Genomic_DNA"/>
</dbReference>
<dbReference type="GO" id="GO:0005886">
    <property type="term" value="C:plasma membrane"/>
    <property type="evidence" value="ECO:0007669"/>
    <property type="project" value="UniProtKB-SubCell"/>
</dbReference>
<feature type="transmembrane region" description="Helical" evidence="7">
    <location>
        <begin position="263"/>
        <end position="282"/>
    </location>
</feature>
<keyword evidence="2 7" id="KW-0813">Transport</keyword>
<dbReference type="SUPFAM" id="SSF161098">
    <property type="entry name" value="MetI-like"/>
    <property type="match status" value="1"/>
</dbReference>
<keyword evidence="6 7" id="KW-0472">Membrane</keyword>
<comment type="similarity">
    <text evidence="7">Belongs to the binding-protein-dependent transport system permease family.</text>
</comment>
<keyword evidence="9" id="KW-0762">Sugar transport</keyword>
<feature type="transmembrane region" description="Helical" evidence="7">
    <location>
        <begin position="111"/>
        <end position="130"/>
    </location>
</feature>
<keyword evidence="5 7" id="KW-1133">Transmembrane helix</keyword>
<evidence type="ECO:0000256" key="5">
    <source>
        <dbReference type="ARBA" id="ARBA00022989"/>
    </source>
</evidence>
<dbReference type="AlphaFoldDB" id="A0A1G6XZY4"/>
<evidence type="ECO:0000256" key="4">
    <source>
        <dbReference type="ARBA" id="ARBA00022692"/>
    </source>
</evidence>
<evidence type="ECO:0000256" key="2">
    <source>
        <dbReference type="ARBA" id="ARBA00022448"/>
    </source>
</evidence>
<evidence type="ECO:0000256" key="6">
    <source>
        <dbReference type="ARBA" id="ARBA00023136"/>
    </source>
</evidence>
<gene>
    <name evidence="9" type="ORF">SAMN04489747_1847</name>
</gene>
<keyword evidence="10" id="KW-1185">Reference proteome</keyword>
<dbReference type="CDD" id="cd06261">
    <property type="entry name" value="TM_PBP2"/>
    <property type="match status" value="1"/>
</dbReference>
<dbReference type="InterPro" id="IPR035906">
    <property type="entry name" value="MetI-like_sf"/>
</dbReference>
<dbReference type="InterPro" id="IPR000515">
    <property type="entry name" value="MetI-like"/>
</dbReference>
<feature type="transmembrane region" description="Helical" evidence="7">
    <location>
        <begin position="12"/>
        <end position="32"/>
    </location>
</feature>
<accession>A0A1G6XZY4</accession>
<evidence type="ECO:0000313" key="9">
    <source>
        <dbReference type="EMBL" id="SDD83253.1"/>
    </source>
</evidence>
<dbReference type="Gene3D" id="1.10.3720.10">
    <property type="entry name" value="MetI-like"/>
    <property type="match status" value="1"/>
</dbReference>
<dbReference type="GO" id="GO:0055085">
    <property type="term" value="P:transmembrane transport"/>
    <property type="evidence" value="ECO:0007669"/>
    <property type="project" value="InterPro"/>
</dbReference>
<reference evidence="9 10" key="1">
    <citation type="submission" date="2016-10" db="EMBL/GenBank/DDBJ databases">
        <authorList>
            <person name="de Groot N.N."/>
        </authorList>
    </citation>
    <scope>NUCLEOTIDE SEQUENCE [LARGE SCALE GENOMIC DNA]</scope>
    <source>
        <strain evidence="9 10">MON 2.2</strain>
    </source>
</reference>
<evidence type="ECO:0000256" key="3">
    <source>
        <dbReference type="ARBA" id="ARBA00022475"/>
    </source>
</evidence>
<feature type="domain" description="ABC transmembrane type-1" evidence="8">
    <location>
        <begin position="75"/>
        <end position="278"/>
    </location>
</feature>
<dbReference type="PANTHER" id="PTHR43744:SF9">
    <property type="entry name" value="POLYGALACTURONAN_RHAMNOGALACTURONAN TRANSPORT SYSTEM PERMEASE PROTEIN YTCP"/>
    <property type="match status" value="1"/>
</dbReference>
<evidence type="ECO:0000256" key="1">
    <source>
        <dbReference type="ARBA" id="ARBA00004651"/>
    </source>
</evidence>
<dbReference type="OrthoDB" id="9810086at2"/>
<dbReference type="RefSeq" id="WP_090592606.1">
    <property type="nucleotide sequence ID" value="NZ_LT629688.1"/>
</dbReference>
<feature type="transmembrane region" description="Helical" evidence="7">
    <location>
        <begin position="79"/>
        <end position="99"/>
    </location>
</feature>